<dbReference type="AlphaFoldDB" id="A0A0K0GMM1"/>
<reference evidence="1 2" key="1">
    <citation type="journal article" date="2008" name="BMC Genomics">
        <title>Genome sequence and rapid evolution of the rice pathogen Xanthomonas oryzae pv. oryzae PXO99A.</title>
        <authorList>
            <person name="Salzberg S.L."/>
            <person name="Sommer D.D."/>
            <person name="Schatz M.C."/>
            <person name="Phillippy A.M."/>
            <person name="Rabinowicz P.D."/>
            <person name="Tsuge S."/>
            <person name="Furutani A."/>
            <person name="Ochiai H."/>
            <person name="Delcher A.L."/>
            <person name="Kelley D."/>
            <person name="Madupu R."/>
            <person name="Puiu D."/>
            <person name="Radune D."/>
            <person name="Shumway M."/>
            <person name="Trapnell C."/>
            <person name="Aparna G."/>
            <person name="Jha G."/>
            <person name="Pandey A."/>
            <person name="Patil P.B."/>
            <person name="Ishihara H."/>
            <person name="Meyer D.F."/>
            <person name="Szurek B."/>
            <person name="Verdier V."/>
            <person name="Koebnik R."/>
            <person name="Dow J.M."/>
            <person name="Ryan R.P."/>
            <person name="Hirata H."/>
            <person name="Tsuyumu S."/>
            <person name="Won Lee S."/>
            <person name="Seo Y.S."/>
            <person name="Sriariyanum M."/>
            <person name="Ronald P.C."/>
            <person name="Sonti R.V."/>
            <person name="Van Sluys M.A."/>
            <person name="Leach J.E."/>
            <person name="White F.F."/>
            <person name="Bogdanove A.J."/>
        </authorList>
    </citation>
    <scope>NUCLEOTIDE SEQUENCE [LARGE SCALE GENOMIC DNA]</scope>
    <source>
        <strain evidence="1 2">PXO99A</strain>
    </source>
</reference>
<dbReference type="HOGENOM" id="CLU_188520_0_0_6"/>
<accession>A0A0K0GMM1</accession>
<evidence type="ECO:0000313" key="2">
    <source>
        <dbReference type="Proteomes" id="UP000001740"/>
    </source>
</evidence>
<sequence>MCQKLGLQEVIALDDLFFAFRSDRLESSGQLILTCNEQQARTWSVRWRLRLMRVEEARAQLGAKWRTQP</sequence>
<name>A0A0K0GMM1_XANOP</name>
<dbReference type="Proteomes" id="UP000001740">
    <property type="component" value="Chromosome"/>
</dbReference>
<dbReference type="KEGG" id="xop:PXO_01328"/>
<dbReference type="EMBL" id="CP000967">
    <property type="protein sequence ID" value="ACD60053.1"/>
    <property type="molecule type" value="Genomic_DNA"/>
</dbReference>
<gene>
    <name evidence="1" type="ordered locus">PXO_01328</name>
</gene>
<organism evidence="1 2">
    <name type="scientific">Xanthomonas oryzae pv. oryzae (strain PXO99A)</name>
    <dbReference type="NCBI Taxonomy" id="360094"/>
    <lineage>
        <taxon>Bacteria</taxon>
        <taxon>Pseudomonadati</taxon>
        <taxon>Pseudomonadota</taxon>
        <taxon>Gammaproteobacteria</taxon>
        <taxon>Lysobacterales</taxon>
        <taxon>Lysobacteraceae</taxon>
        <taxon>Xanthomonas</taxon>
    </lineage>
</organism>
<evidence type="ECO:0000313" key="1">
    <source>
        <dbReference type="EMBL" id="ACD60053.1"/>
    </source>
</evidence>
<protein>
    <submittedName>
        <fullName evidence="1">Uncharacterized protein</fullName>
    </submittedName>
</protein>
<proteinExistence type="predicted"/>